<dbReference type="PANTHER" id="PTHR43537">
    <property type="entry name" value="TRANSCRIPTIONAL REGULATOR, GNTR FAMILY"/>
    <property type="match status" value="1"/>
</dbReference>
<dbReference type="GO" id="GO:0003677">
    <property type="term" value="F:DNA binding"/>
    <property type="evidence" value="ECO:0007669"/>
    <property type="project" value="UniProtKB-KW"/>
</dbReference>
<dbReference type="Pfam" id="PF00392">
    <property type="entry name" value="GntR"/>
    <property type="match status" value="1"/>
</dbReference>
<dbReference type="Gene3D" id="1.20.120.530">
    <property type="entry name" value="GntR ligand-binding domain-like"/>
    <property type="match status" value="1"/>
</dbReference>
<keyword evidence="2" id="KW-0238">DNA-binding</keyword>
<dbReference type="SMART" id="SM00345">
    <property type="entry name" value="HTH_GNTR"/>
    <property type="match status" value="1"/>
</dbReference>
<dbReference type="PANTHER" id="PTHR43537:SF24">
    <property type="entry name" value="GLUCONATE OPERON TRANSCRIPTIONAL REPRESSOR"/>
    <property type="match status" value="1"/>
</dbReference>
<dbReference type="InterPro" id="IPR008920">
    <property type="entry name" value="TF_FadR/GntR_C"/>
</dbReference>
<sequence length="229" mass="25920">MSRIPDIQRLLRDDIISGSLPFGSRLRIDELATRYGVSHMPIREALRELHGEGLVVIEPNRGARVRSIDLSFVEDLFDIRSAIETMLARRAAERRTEEHIRKLVEAQDLFETFVAAGDFVSVPKVNHLFHGIINEAAGNPGALSLVDRHWLLVAALWQRYGYTPKRFENVSDDHRHLIRAIERRDASSASMLMGAHIEKAKHDLLQCMAADPNLKGVVPLKTAKRRNHA</sequence>
<evidence type="ECO:0000256" key="1">
    <source>
        <dbReference type="ARBA" id="ARBA00023015"/>
    </source>
</evidence>
<dbReference type="Pfam" id="PF07729">
    <property type="entry name" value="FCD"/>
    <property type="match status" value="1"/>
</dbReference>
<dbReference type="InterPro" id="IPR036388">
    <property type="entry name" value="WH-like_DNA-bd_sf"/>
</dbReference>
<proteinExistence type="predicted"/>
<evidence type="ECO:0000256" key="3">
    <source>
        <dbReference type="ARBA" id="ARBA00023163"/>
    </source>
</evidence>
<dbReference type="SUPFAM" id="SSF46785">
    <property type="entry name" value="Winged helix' DNA-binding domain"/>
    <property type="match status" value="1"/>
</dbReference>
<protein>
    <recommendedName>
        <fullName evidence="4">HTH gntR-type domain-containing protein</fullName>
    </recommendedName>
</protein>
<dbReference type="InterPro" id="IPR000524">
    <property type="entry name" value="Tscrpt_reg_HTH_GntR"/>
</dbReference>
<dbReference type="Gene3D" id="1.10.10.10">
    <property type="entry name" value="Winged helix-like DNA-binding domain superfamily/Winged helix DNA-binding domain"/>
    <property type="match status" value="1"/>
</dbReference>
<evidence type="ECO:0000313" key="5">
    <source>
        <dbReference type="EMBL" id="ANY78557.1"/>
    </source>
</evidence>
<dbReference type="InterPro" id="IPR011711">
    <property type="entry name" value="GntR_C"/>
</dbReference>
<keyword evidence="3" id="KW-0804">Transcription</keyword>
<dbReference type="SUPFAM" id="SSF48008">
    <property type="entry name" value="GntR ligand-binding domain-like"/>
    <property type="match status" value="1"/>
</dbReference>
<dbReference type="PROSITE" id="PS50949">
    <property type="entry name" value="HTH_GNTR"/>
    <property type="match status" value="1"/>
</dbReference>
<feature type="domain" description="HTH gntR-type" evidence="4">
    <location>
        <begin position="1"/>
        <end position="68"/>
    </location>
</feature>
<dbReference type="InterPro" id="IPR036390">
    <property type="entry name" value="WH_DNA-bd_sf"/>
</dbReference>
<dbReference type="KEGG" id="moc:BB934_10270"/>
<dbReference type="EMBL" id="CP016616">
    <property type="protein sequence ID" value="ANY78557.1"/>
    <property type="molecule type" value="Genomic_DNA"/>
</dbReference>
<evidence type="ECO:0000256" key="2">
    <source>
        <dbReference type="ARBA" id="ARBA00023125"/>
    </source>
</evidence>
<name>A0A1B2EF44_9HYPH</name>
<accession>A0A1B2EF44</accession>
<dbReference type="GO" id="GO:0003700">
    <property type="term" value="F:DNA-binding transcription factor activity"/>
    <property type="evidence" value="ECO:0007669"/>
    <property type="project" value="InterPro"/>
</dbReference>
<organism evidence="5">
    <name type="scientific">Microvirga ossetica</name>
    <dbReference type="NCBI Taxonomy" id="1882682"/>
    <lineage>
        <taxon>Bacteria</taxon>
        <taxon>Pseudomonadati</taxon>
        <taxon>Pseudomonadota</taxon>
        <taxon>Alphaproteobacteria</taxon>
        <taxon>Hyphomicrobiales</taxon>
        <taxon>Methylobacteriaceae</taxon>
        <taxon>Microvirga</taxon>
    </lineage>
</organism>
<evidence type="ECO:0000259" key="4">
    <source>
        <dbReference type="PROSITE" id="PS50949"/>
    </source>
</evidence>
<dbReference type="OrthoDB" id="7618373at2"/>
<reference evidence="5" key="1">
    <citation type="submission" date="2016-07" db="EMBL/GenBank/DDBJ databases">
        <title>Microvirga ossetica sp. nov. a new species of rhizobia isolated from root nodules of the legume species Vicia alpestris Steven originated from North Ossetia region in the Caucasus.</title>
        <authorList>
            <person name="Safronova V.I."/>
            <person name="Kuznetsova I.G."/>
            <person name="Sazanova A.L."/>
            <person name="Belimov A."/>
            <person name="Andronov E."/>
            <person name="Osledkin Y.S."/>
            <person name="Onishchuk O.P."/>
            <person name="Kurchak O.N."/>
            <person name="Shaposhnikov A.I."/>
            <person name="Willems A."/>
            <person name="Tikhonovich I.A."/>
        </authorList>
    </citation>
    <scope>NUCLEOTIDE SEQUENCE [LARGE SCALE GENOMIC DNA]</scope>
    <source>
        <strain evidence="5">V5/3M</strain>
    </source>
</reference>
<gene>
    <name evidence="5" type="ORF">BB934_10270</name>
</gene>
<dbReference type="CDD" id="cd07377">
    <property type="entry name" value="WHTH_GntR"/>
    <property type="match status" value="1"/>
</dbReference>
<dbReference type="RefSeq" id="WP_099509558.1">
    <property type="nucleotide sequence ID" value="NZ_CP016616.1"/>
</dbReference>
<keyword evidence="1" id="KW-0805">Transcription regulation</keyword>
<dbReference type="SMART" id="SM00895">
    <property type="entry name" value="FCD"/>
    <property type="match status" value="1"/>
</dbReference>
<dbReference type="AlphaFoldDB" id="A0A1B2EF44"/>